<dbReference type="AlphaFoldDB" id="A0A4Z0CC84"/>
<dbReference type="SMART" id="SM00972">
    <property type="entry name" value="SCPU"/>
    <property type="match status" value="1"/>
</dbReference>
<dbReference type="OrthoDB" id="8588792at2"/>
<keyword evidence="1" id="KW-0732">Signal</keyword>
<proteinExistence type="predicted"/>
<evidence type="ECO:0000256" key="1">
    <source>
        <dbReference type="SAM" id="SignalP"/>
    </source>
</evidence>
<reference evidence="3 4" key="1">
    <citation type="submission" date="2019-03" db="EMBL/GenBank/DDBJ databases">
        <title>Ramlibacter sp. 18x22-1, whole genome shotgun sequence.</title>
        <authorList>
            <person name="Zhang X."/>
            <person name="Feng G."/>
            <person name="Zhu H."/>
        </authorList>
    </citation>
    <scope>NUCLEOTIDE SEQUENCE [LARGE SCALE GENOMIC DNA]</scope>
    <source>
        <strain evidence="3 4">18x22-1</strain>
    </source>
</reference>
<gene>
    <name evidence="3" type="ORF">EZ216_04970</name>
</gene>
<organism evidence="3 4">
    <name type="scientific">Ramlibacter humi</name>
    <dbReference type="NCBI Taxonomy" id="2530451"/>
    <lineage>
        <taxon>Bacteria</taxon>
        <taxon>Pseudomonadati</taxon>
        <taxon>Pseudomonadota</taxon>
        <taxon>Betaproteobacteria</taxon>
        <taxon>Burkholderiales</taxon>
        <taxon>Comamonadaceae</taxon>
        <taxon>Ramlibacter</taxon>
    </lineage>
</organism>
<feature type="signal peptide" evidence="1">
    <location>
        <begin position="1"/>
        <end position="22"/>
    </location>
</feature>
<sequence length="162" mass="16687">MNSRIAHAFAAALLAAAATCHAATACRITSTGGVAFGGYDVMDAAPADTVLNVAVACDRDGGPSSVSVVLRLNQGTWGSSVSARKMRHATSATDFLNYGLYRDIGRSAAWGFTPGIDTVSQTLSVPNKGSASTNFPVYGRIPALQDVRAGSYSDSVQITVTP</sequence>
<protein>
    <submittedName>
        <fullName evidence="3">SCPU domain-containing protein</fullName>
    </submittedName>
</protein>
<dbReference type="InterPro" id="IPR007893">
    <property type="entry name" value="Spore_coat_U/FanG"/>
</dbReference>
<feature type="domain" description="Spore coat protein U/FanG" evidence="2">
    <location>
        <begin position="17"/>
        <end position="159"/>
    </location>
</feature>
<evidence type="ECO:0000259" key="2">
    <source>
        <dbReference type="Pfam" id="PF05229"/>
    </source>
</evidence>
<evidence type="ECO:0000313" key="3">
    <source>
        <dbReference type="EMBL" id="TFZ08512.1"/>
    </source>
</evidence>
<dbReference type="PANTHER" id="PTHR37089">
    <property type="entry name" value="PROTEIN U-RELATED"/>
    <property type="match status" value="1"/>
</dbReference>
<dbReference type="RefSeq" id="WP_135248450.1">
    <property type="nucleotide sequence ID" value="NZ_SMLK01000001.1"/>
</dbReference>
<dbReference type="InterPro" id="IPR053167">
    <property type="entry name" value="Spore_coat_component"/>
</dbReference>
<dbReference type="Proteomes" id="UP000297839">
    <property type="component" value="Unassembled WGS sequence"/>
</dbReference>
<keyword evidence="4" id="KW-1185">Reference proteome</keyword>
<name>A0A4Z0CC84_9BURK</name>
<feature type="chain" id="PRO_5021233442" evidence="1">
    <location>
        <begin position="23"/>
        <end position="162"/>
    </location>
</feature>
<accession>A0A4Z0CC84</accession>
<dbReference type="EMBL" id="SMLK01000001">
    <property type="protein sequence ID" value="TFZ08512.1"/>
    <property type="molecule type" value="Genomic_DNA"/>
</dbReference>
<evidence type="ECO:0000313" key="4">
    <source>
        <dbReference type="Proteomes" id="UP000297839"/>
    </source>
</evidence>
<dbReference type="PROSITE" id="PS51257">
    <property type="entry name" value="PROKAR_LIPOPROTEIN"/>
    <property type="match status" value="1"/>
</dbReference>
<dbReference type="Pfam" id="PF05229">
    <property type="entry name" value="SCPU"/>
    <property type="match status" value="1"/>
</dbReference>
<comment type="caution">
    <text evidence="3">The sequence shown here is derived from an EMBL/GenBank/DDBJ whole genome shotgun (WGS) entry which is preliminary data.</text>
</comment>